<evidence type="ECO:0000259" key="19">
    <source>
        <dbReference type="PROSITE" id="PS51918"/>
    </source>
</evidence>
<dbReference type="GO" id="GO:0005506">
    <property type="term" value="F:iron ion binding"/>
    <property type="evidence" value="ECO:0007669"/>
    <property type="project" value="UniProtKB-UniRule"/>
</dbReference>
<keyword evidence="7 16" id="KW-0949">S-adenosyl-L-methionine</keyword>
<comment type="caution">
    <text evidence="16">Lacks conserved residue(s) required for the propagation of feature annotation.</text>
</comment>
<feature type="binding site" evidence="16 17">
    <location>
        <position position="84"/>
    </location>
    <ligand>
        <name>[4Fe-4S] cluster</name>
        <dbReference type="ChEBI" id="CHEBI:49883"/>
        <note>4Fe-4S-S-AdoMet</note>
    </ligand>
</feature>
<comment type="subunit">
    <text evidence="3 16">Homodimer.</text>
</comment>
<dbReference type="SFLD" id="SFLDG01060">
    <property type="entry name" value="BATS_domain_containing"/>
    <property type="match status" value="1"/>
</dbReference>
<dbReference type="Pfam" id="PF04055">
    <property type="entry name" value="Radical_SAM"/>
    <property type="match status" value="1"/>
</dbReference>
<dbReference type="PANTHER" id="PTHR22976:SF2">
    <property type="entry name" value="BIOTIN SYNTHASE, MITOCHONDRIAL"/>
    <property type="match status" value="1"/>
</dbReference>
<dbReference type="Gene3D" id="3.20.20.70">
    <property type="entry name" value="Aldolase class I"/>
    <property type="match status" value="1"/>
</dbReference>
<dbReference type="SMART" id="SM00876">
    <property type="entry name" value="BATS"/>
    <property type="match status" value="1"/>
</dbReference>
<evidence type="ECO:0000256" key="6">
    <source>
        <dbReference type="ARBA" id="ARBA00022679"/>
    </source>
</evidence>
<feature type="binding site" evidence="16 17">
    <location>
        <position position="127"/>
    </location>
    <ligand>
        <name>[2Fe-2S] cluster</name>
        <dbReference type="ChEBI" id="CHEBI:190135"/>
    </ligand>
</feature>
<evidence type="ECO:0000256" key="17">
    <source>
        <dbReference type="PIRSR" id="PIRSR001619-1"/>
    </source>
</evidence>
<dbReference type="EC" id="2.8.1.6" evidence="4 16"/>
<evidence type="ECO:0000256" key="1">
    <source>
        <dbReference type="ARBA" id="ARBA00004942"/>
    </source>
</evidence>
<comment type="pathway">
    <text evidence="1 16">Cofactor biosynthesis; biotin biosynthesis; biotin from 7,8-diaminononanoate: step 2/2.</text>
</comment>
<dbReference type="InterPro" id="IPR006638">
    <property type="entry name" value="Elp3/MiaA/NifB-like_rSAM"/>
</dbReference>
<feature type="binding site" evidence="16 17">
    <location>
        <position position="290"/>
    </location>
    <ligand>
        <name>[2Fe-2S] cluster</name>
        <dbReference type="ChEBI" id="CHEBI:190135"/>
    </ligand>
</feature>
<dbReference type="SMART" id="SM00729">
    <property type="entry name" value="Elp3"/>
    <property type="match status" value="1"/>
</dbReference>
<evidence type="ECO:0000256" key="12">
    <source>
        <dbReference type="ARBA" id="ARBA00023014"/>
    </source>
</evidence>
<feature type="region of interest" description="Disordered" evidence="18">
    <location>
        <begin position="1"/>
        <end position="20"/>
    </location>
</feature>
<dbReference type="FunFam" id="3.20.20.70:FF:000026">
    <property type="entry name" value="Biotin synthase"/>
    <property type="match status" value="1"/>
</dbReference>
<comment type="caution">
    <text evidence="20">The sequence shown here is derived from an EMBL/GenBank/DDBJ whole genome shotgun (WGS) entry which is preliminary data.</text>
</comment>
<comment type="similarity">
    <text evidence="2 16">Belongs to the radical SAM superfamily. Biotin synthase family.</text>
</comment>
<proteinExistence type="inferred from homology"/>
<accession>A0A853B709</accession>
<dbReference type="SFLD" id="SFLDS00029">
    <property type="entry name" value="Radical_SAM"/>
    <property type="match status" value="1"/>
</dbReference>
<dbReference type="UniPathway" id="UPA00078">
    <property type="reaction ID" value="UER00162"/>
</dbReference>
<protein>
    <recommendedName>
        <fullName evidence="15 16">Biotin synthase</fullName>
        <ecNumber evidence="4 16">2.8.1.6</ecNumber>
    </recommendedName>
</protein>
<dbReference type="PANTHER" id="PTHR22976">
    <property type="entry name" value="BIOTIN SYNTHASE"/>
    <property type="match status" value="1"/>
</dbReference>
<dbReference type="GO" id="GO:0004076">
    <property type="term" value="F:biotin synthase activity"/>
    <property type="evidence" value="ECO:0007669"/>
    <property type="project" value="UniProtKB-UniRule"/>
</dbReference>
<dbReference type="CDD" id="cd01335">
    <property type="entry name" value="Radical_SAM"/>
    <property type="match status" value="1"/>
</dbReference>
<keyword evidence="11 16" id="KW-0408">Iron</keyword>
<comment type="catalytic activity">
    <reaction evidence="13 16">
        <text>(4R,5S)-dethiobiotin + (sulfur carrier)-SH + 2 reduced [2Fe-2S]-[ferredoxin] + 2 S-adenosyl-L-methionine = (sulfur carrier)-H + biotin + 2 5'-deoxyadenosine + 2 L-methionine + 2 oxidized [2Fe-2S]-[ferredoxin]</text>
        <dbReference type="Rhea" id="RHEA:22060"/>
        <dbReference type="Rhea" id="RHEA-COMP:10000"/>
        <dbReference type="Rhea" id="RHEA-COMP:10001"/>
        <dbReference type="Rhea" id="RHEA-COMP:14737"/>
        <dbReference type="Rhea" id="RHEA-COMP:14739"/>
        <dbReference type="ChEBI" id="CHEBI:17319"/>
        <dbReference type="ChEBI" id="CHEBI:29917"/>
        <dbReference type="ChEBI" id="CHEBI:33737"/>
        <dbReference type="ChEBI" id="CHEBI:33738"/>
        <dbReference type="ChEBI" id="CHEBI:57586"/>
        <dbReference type="ChEBI" id="CHEBI:57844"/>
        <dbReference type="ChEBI" id="CHEBI:59789"/>
        <dbReference type="ChEBI" id="CHEBI:64428"/>
        <dbReference type="ChEBI" id="CHEBI:149473"/>
        <dbReference type="EC" id="2.8.1.6"/>
    </reaction>
</comment>
<evidence type="ECO:0000256" key="3">
    <source>
        <dbReference type="ARBA" id="ARBA00011738"/>
    </source>
</evidence>
<evidence type="ECO:0000313" key="21">
    <source>
        <dbReference type="Proteomes" id="UP000549616"/>
    </source>
</evidence>
<comment type="cofactor">
    <cofactor evidence="16">
        <name>[2Fe-2S] cluster</name>
        <dbReference type="ChEBI" id="CHEBI:190135"/>
    </cofactor>
    <text evidence="16">Binds 1 [2Fe-2S] cluster. The cluster is coordinated with 3 cysteines and 1 arginine.</text>
</comment>
<keyword evidence="8 16" id="KW-0001">2Fe-2S</keyword>
<dbReference type="PIRSF" id="PIRSF001619">
    <property type="entry name" value="Biotin_synth"/>
    <property type="match status" value="1"/>
</dbReference>
<evidence type="ECO:0000256" key="8">
    <source>
        <dbReference type="ARBA" id="ARBA00022714"/>
    </source>
</evidence>
<feature type="binding site" evidence="16 17">
    <location>
        <position position="91"/>
    </location>
    <ligand>
        <name>[4Fe-4S] cluster</name>
        <dbReference type="ChEBI" id="CHEBI:49883"/>
        <note>4Fe-4S-S-AdoMet</note>
    </ligand>
</feature>
<dbReference type="InterPro" id="IPR058240">
    <property type="entry name" value="rSAM_sf"/>
</dbReference>
<sequence length="349" mass="38205">MSADHHEEETAMTAAPGRTGVLAQAREQVLDRGEGLSQEQVLAVLRLPDEHLPDLLALAHEVRMRWCGPEVEVEGIVSLKTGGCPEDCHFCSQSGRFPSPVRSAWLDIPGLVKAARQTVETGATEFCIVAAVRGPDSRLLSQVREGIDAIRADGNDIRIACSLGMLTREQVDELVAMGVHRYNHNLETARSHFPAVVTTHSWEERWETLRMVAAAGMEVCCGGIIGMGETVEQRAEFAVQLAELRPHEVPVNFLIPQPGTPYEDFDIVEGRDALRTVAAFRLAMPRTMLRFAGGRELTLGDLGAEQGMLGGINAIIVGNYLTNLGRPARQDLDMLRDLRMPVKALSETL</sequence>
<dbReference type="InterPro" id="IPR007197">
    <property type="entry name" value="rSAM"/>
</dbReference>
<comment type="cofactor">
    <cofactor evidence="16 17">
        <name>[4Fe-4S] cluster</name>
        <dbReference type="ChEBI" id="CHEBI:49883"/>
    </cofactor>
    <text evidence="16 17">Binds 1 [4Fe-4S] cluster. The cluster is coordinated with 3 cysteines and an exchangeable S-adenosyl-L-methionine.</text>
</comment>
<dbReference type="PROSITE" id="PS51918">
    <property type="entry name" value="RADICAL_SAM"/>
    <property type="match status" value="1"/>
</dbReference>
<dbReference type="InterPro" id="IPR002684">
    <property type="entry name" value="Biotin_synth/BioAB"/>
</dbReference>
<evidence type="ECO:0000256" key="14">
    <source>
        <dbReference type="ARBA" id="ARBA00057568"/>
    </source>
</evidence>
<comment type="cofactor">
    <cofactor evidence="17">
        <name>[2Fe-2S] cluster</name>
        <dbReference type="ChEBI" id="CHEBI:190135"/>
    </cofactor>
    <text evidence="17">Binds 1 [2Fe-2S] cluster. The cluster is coordinated with 3 cysteines and 1 arginine.</text>
</comment>
<dbReference type="SFLD" id="SFLDG01278">
    <property type="entry name" value="biotin_synthase_like"/>
    <property type="match status" value="1"/>
</dbReference>
<evidence type="ECO:0000256" key="16">
    <source>
        <dbReference type="HAMAP-Rule" id="MF_01694"/>
    </source>
</evidence>
<dbReference type="Proteomes" id="UP000549616">
    <property type="component" value="Unassembled WGS sequence"/>
</dbReference>
<dbReference type="Pfam" id="PF06968">
    <property type="entry name" value="BATS"/>
    <property type="match status" value="1"/>
</dbReference>
<gene>
    <name evidence="16" type="primary">bioB</name>
    <name evidence="20" type="ORF">HNR02_003629</name>
</gene>
<comment type="function">
    <text evidence="14 16">Catalyzes the conversion of dethiobiotin (DTB) to biotin by the insertion of a sulfur atom into dethiobiotin via a radical-based mechanism.</text>
</comment>
<keyword evidence="5 16" id="KW-0004">4Fe-4S</keyword>
<feature type="domain" description="Radical SAM core" evidence="19">
    <location>
        <begin position="69"/>
        <end position="295"/>
    </location>
</feature>
<dbReference type="InterPro" id="IPR024177">
    <property type="entry name" value="Biotin_synthase"/>
</dbReference>
<evidence type="ECO:0000256" key="2">
    <source>
        <dbReference type="ARBA" id="ARBA00010765"/>
    </source>
</evidence>
<evidence type="ECO:0000256" key="18">
    <source>
        <dbReference type="SAM" id="MobiDB-lite"/>
    </source>
</evidence>
<evidence type="ECO:0000256" key="4">
    <source>
        <dbReference type="ARBA" id="ARBA00012236"/>
    </source>
</evidence>
<dbReference type="InterPro" id="IPR010722">
    <property type="entry name" value="BATS_dom"/>
</dbReference>
<dbReference type="EMBL" id="JACCFK010000001">
    <property type="protein sequence ID" value="NYI90306.1"/>
    <property type="molecule type" value="Genomic_DNA"/>
</dbReference>
<reference evidence="20 21" key="1">
    <citation type="submission" date="2020-07" db="EMBL/GenBank/DDBJ databases">
        <title>Sequencing the genomes of 1000 actinobacteria strains.</title>
        <authorList>
            <person name="Klenk H.-P."/>
        </authorList>
    </citation>
    <scope>NUCLEOTIDE SEQUENCE [LARGE SCALE GENOMIC DNA]</scope>
    <source>
        <strain evidence="20 21">DSM 104006</strain>
    </source>
</reference>
<keyword evidence="9 16" id="KW-0479">Metal-binding</keyword>
<keyword evidence="12 16" id="KW-0411">Iron-sulfur</keyword>
<evidence type="ECO:0000256" key="15">
    <source>
        <dbReference type="ARBA" id="ARBA00070199"/>
    </source>
</evidence>
<dbReference type="InterPro" id="IPR013785">
    <property type="entry name" value="Aldolase_TIM"/>
</dbReference>
<evidence type="ECO:0000256" key="13">
    <source>
        <dbReference type="ARBA" id="ARBA00051157"/>
    </source>
</evidence>
<evidence type="ECO:0000256" key="11">
    <source>
        <dbReference type="ARBA" id="ARBA00023004"/>
    </source>
</evidence>
<feature type="binding site" evidence="16 17">
    <location>
        <position position="88"/>
    </location>
    <ligand>
        <name>[4Fe-4S] cluster</name>
        <dbReference type="ChEBI" id="CHEBI:49883"/>
        <note>4Fe-4S-S-AdoMet</note>
    </ligand>
</feature>
<dbReference type="SUPFAM" id="SSF102114">
    <property type="entry name" value="Radical SAM enzymes"/>
    <property type="match status" value="1"/>
</dbReference>
<evidence type="ECO:0000256" key="10">
    <source>
        <dbReference type="ARBA" id="ARBA00022756"/>
    </source>
</evidence>
<dbReference type="GO" id="GO:0051539">
    <property type="term" value="F:4 iron, 4 sulfur cluster binding"/>
    <property type="evidence" value="ECO:0007669"/>
    <property type="project" value="UniProtKB-KW"/>
</dbReference>
<organism evidence="20 21">
    <name type="scientific">Amycolatopsis endophytica</name>
    <dbReference type="NCBI Taxonomy" id="860233"/>
    <lineage>
        <taxon>Bacteria</taxon>
        <taxon>Bacillati</taxon>
        <taxon>Actinomycetota</taxon>
        <taxon>Actinomycetes</taxon>
        <taxon>Pseudonocardiales</taxon>
        <taxon>Pseudonocardiaceae</taxon>
        <taxon>Amycolatopsis</taxon>
    </lineage>
</organism>
<keyword evidence="6 16" id="KW-0808">Transferase</keyword>
<keyword evidence="10 16" id="KW-0093">Biotin biosynthesis</keyword>
<dbReference type="AlphaFoldDB" id="A0A853B709"/>
<dbReference type="SFLD" id="SFLDG01082">
    <property type="entry name" value="B12-binding_domain_containing"/>
    <property type="match status" value="1"/>
</dbReference>
<name>A0A853B709_9PSEU</name>
<evidence type="ECO:0000256" key="5">
    <source>
        <dbReference type="ARBA" id="ARBA00022485"/>
    </source>
</evidence>
<keyword evidence="21" id="KW-1185">Reference proteome</keyword>
<dbReference type="NCBIfam" id="TIGR00433">
    <property type="entry name" value="bioB"/>
    <property type="match status" value="1"/>
</dbReference>
<evidence type="ECO:0000256" key="7">
    <source>
        <dbReference type="ARBA" id="ARBA00022691"/>
    </source>
</evidence>
<dbReference type="HAMAP" id="MF_01694">
    <property type="entry name" value="BioB"/>
    <property type="match status" value="1"/>
</dbReference>
<dbReference type="GO" id="GO:0009102">
    <property type="term" value="P:biotin biosynthetic process"/>
    <property type="evidence" value="ECO:0007669"/>
    <property type="project" value="UniProtKB-UniRule"/>
</dbReference>
<feature type="binding site" evidence="16 17">
    <location>
        <position position="220"/>
    </location>
    <ligand>
        <name>[2Fe-2S] cluster</name>
        <dbReference type="ChEBI" id="CHEBI:190135"/>
    </ligand>
</feature>
<dbReference type="GO" id="GO:0051537">
    <property type="term" value="F:2 iron, 2 sulfur cluster binding"/>
    <property type="evidence" value="ECO:0007669"/>
    <property type="project" value="UniProtKB-KW"/>
</dbReference>
<evidence type="ECO:0000256" key="9">
    <source>
        <dbReference type="ARBA" id="ARBA00022723"/>
    </source>
</evidence>
<evidence type="ECO:0000313" key="20">
    <source>
        <dbReference type="EMBL" id="NYI90306.1"/>
    </source>
</evidence>